<dbReference type="InterPro" id="IPR030489">
    <property type="entry name" value="TR_Rrf2-type_CS"/>
</dbReference>
<dbReference type="PANTHER" id="PTHR33221:SF4">
    <property type="entry name" value="HTH-TYPE TRANSCRIPTIONAL REPRESSOR NSRR"/>
    <property type="match status" value="1"/>
</dbReference>
<name>A0A1G7TV38_9FLAO</name>
<protein>
    <submittedName>
        <fullName evidence="2">Transcriptional regulator, BadM/Rrf2 family</fullName>
    </submittedName>
</protein>
<dbReference type="PROSITE" id="PS51197">
    <property type="entry name" value="HTH_RRF2_2"/>
    <property type="match status" value="1"/>
</dbReference>
<dbReference type="InterPro" id="IPR000944">
    <property type="entry name" value="Tscrpt_reg_Rrf2"/>
</dbReference>
<organism evidence="2 3">
    <name type="scientific">Epilithonimonas hungarica</name>
    <dbReference type="NCBI Taxonomy" id="454006"/>
    <lineage>
        <taxon>Bacteria</taxon>
        <taxon>Pseudomonadati</taxon>
        <taxon>Bacteroidota</taxon>
        <taxon>Flavobacteriia</taxon>
        <taxon>Flavobacteriales</taxon>
        <taxon>Weeksellaceae</taxon>
        <taxon>Chryseobacterium group</taxon>
        <taxon>Epilithonimonas</taxon>
    </lineage>
</organism>
<dbReference type="AlphaFoldDB" id="A0A1G7TV38"/>
<dbReference type="EMBL" id="FNBH01000004">
    <property type="protein sequence ID" value="SDG38991.1"/>
    <property type="molecule type" value="Genomic_DNA"/>
</dbReference>
<dbReference type="GO" id="GO:0003677">
    <property type="term" value="F:DNA binding"/>
    <property type="evidence" value="ECO:0007669"/>
    <property type="project" value="UniProtKB-KW"/>
</dbReference>
<dbReference type="PANTHER" id="PTHR33221">
    <property type="entry name" value="WINGED HELIX-TURN-HELIX TRANSCRIPTIONAL REGULATOR, RRF2 FAMILY"/>
    <property type="match status" value="1"/>
</dbReference>
<dbReference type="STRING" id="454006.SAMN05421825_3227"/>
<evidence type="ECO:0000256" key="1">
    <source>
        <dbReference type="ARBA" id="ARBA00023125"/>
    </source>
</evidence>
<dbReference type="InterPro" id="IPR036388">
    <property type="entry name" value="WH-like_DNA-bd_sf"/>
</dbReference>
<reference evidence="3" key="1">
    <citation type="submission" date="2016-10" db="EMBL/GenBank/DDBJ databases">
        <authorList>
            <person name="Varghese N."/>
            <person name="Submissions S."/>
        </authorList>
    </citation>
    <scope>NUCLEOTIDE SEQUENCE [LARGE SCALE GENOMIC DNA]</scope>
    <source>
        <strain evidence="3">DSM 19684</strain>
    </source>
</reference>
<sequence length="141" mass="15960">MRLNHFTDFSMRVLMYLNKKNNADSSSLDELAERFSISRNHLVKVVQFLSNNGLVLTKRGKNGGILISEKATQMGLGDLINLLEQDESPVISCIAKPCVFSSHDCKLKSFLDIAYQAFLDSLNKNRLSDLKFENWNSIFSP</sequence>
<dbReference type="NCBIfam" id="TIGR00738">
    <property type="entry name" value="rrf2_super"/>
    <property type="match status" value="1"/>
</dbReference>
<dbReference type="InterPro" id="IPR036390">
    <property type="entry name" value="WH_DNA-bd_sf"/>
</dbReference>
<dbReference type="GO" id="GO:0005829">
    <property type="term" value="C:cytosol"/>
    <property type="evidence" value="ECO:0007669"/>
    <property type="project" value="TreeGrafter"/>
</dbReference>
<gene>
    <name evidence="2" type="ORF">SAMN05421825_3227</name>
</gene>
<dbReference type="RefSeq" id="WP_089874463.1">
    <property type="nucleotide sequence ID" value="NZ_FNBH01000004.1"/>
</dbReference>
<proteinExistence type="predicted"/>
<dbReference type="OrthoDB" id="9795923at2"/>
<accession>A0A1G7TV38</accession>
<dbReference type="Pfam" id="PF02082">
    <property type="entry name" value="Rrf2"/>
    <property type="match status" value="1"/>
</dbReference>
<keyword evidence="1" id="KW-0238">DNA-binding</keyword>
<dbReference type="PROSITE" id="PS01332">
    <property type="entry name" value="HTH_RRF2_1"/>
    <property type="match status" value="1"/>
</dbReference>
<evidence type="ECO:0000313" key="3">
    <source>
        <dbReference type="Proteomes" id="UP000199203"/>
    </source>
</evidence>
<evidence type="ECO:0000313" key="2">
    <source>
        <dbReference type="EMBL" id="SDG38991.1"/>
    </source>
</evidence>
<keyword evidence="3" id="KW-1185">Reference proteome</keyword>
<dbReference type="Proteomes" id="UP000199203">
    <property type="component" value="Unassembled WGS sequence"/>
</dbReference>
<dbReference type="GO" id="GO:0003700">
    <property type="term" value="F:DNA-binding transcription factor activity"/>
    <property type="evidence" value="ECO:0007669"/>
    <property type="project" value="TreeGrafter"/>
</dbReference>
<dbReference type="SUPFAM" id="SSF46785">
    <property type="entry name" value="Winged helix' DNA-binding domain"/>
    <property type="match status" value="1"/>
</dbReference>
<dbReference type="Gene3D" id="1.10.10.10">
    <property type="entry name" value="Winged helix-like DNA-binding domain superfamily/Winged helix DNA-binding domain"/>
    <property type="match status" value="1"/>
</dbReference>